<dbReference type="Pfam" id="PF25871">
    <property type="entry name" value="HTH_76"/>
    <property type="match status" value="1"/>
</dbReference>
<dbReference type="Pfam" id="PF17733">
    <property type="entry name" value="KPWE_dom"/>
    <property type="match status" value="1"/>
</dbReference>
<protein>
    <submittedName>
        <fullName evidence="4">Uncharacterized protein</fullName>
    </submittedName>
</protein>
<name>A0A0F2MCF9_SPOSC</name>
<feature type="domain" description="Peroxisomal membrane protein PEX14-like KPWE" evidence="2">
    <location>
        <begin position="218"/>
        <end position="267"/>
    </location>
</feature>
<dbReference type="InterPro" id="IPR040554">
    <property type="entry name" value="KPWE_PEX14_dom"/>
</dbReference>
<dbReference type="KEGG" id="ssck:SPSK_01805"/>
<dbReference type="EMBL" id="AXCR01000005">
    <property type="protein sequence ID" value="KJR87327.1"/>
    <property type="molecule type" value="Genomic_DNA"/>
</dbReference>
<proteinExistence type="predicted"/>
<feature type="compositionally biased region" description="Low complexity" evidence="1">
    <location>
        <begin position="290"/>
        <end position="299"/>
    </location>
</feature>
<comment type="caution">
    <text evidence="4">The sequence shown here is derived from an EMBL/GenBank/DDBJ whole genome shotgun (WGS) entry which is preliminary data.</text>
</comment>
<gene>
    <name evidence="4" type="ORF">SPSK_01805</name>
</gene>
<evidence type="ECO:0000256" key="1">
    <source>
        <dbReference type="SAM" id="MobiDB-lite"/>
    </source>
</evidence>
<feature type="region of interest" description="Disordered" evidence="1">
    <location>
        <begin position="119"/>
        <end position="146"/>
    </location>
</feature>
<dbReference type="GeneID" id="27663984"/>
<dbReference type="PANTHER" id="PTHR36855:SF1">
    <property type="entry name" value="PEROXISOME MEMBRANE ANCHOR PROTEIN PEX14P N-TERMINAL DOMAIN-CONTAINING PROTEIN"/>
    <property type="match status" value="1"/>
</dbReference>
<evidence type="ECO:0000313" key="5">
    <source>
        <dbReference type="Proteomes" id="UP000033710"/>
    </source>
</evidence>
<reference evidence="4 5" key="2">
    <citation type="journal article" date="2015" name="Eukaryot. Cell">
        <title>Asexual propagation of a virulent clone complex in a human and feline outbreak of sporotrichosis.</title>
        <authorList>
            <person name="Teixeira Mde M."/>
            <person name="Rodrigues A.M."/>
            <person name="Tsui C.K."/>
            <person name="de Almeida L.G."/>
            <person name="Van Diepeningen A.D."/>
            <person name="van den Ende B.G."/>
            <person name="Fernandes G.F."/>
            <person name="Kano R."/>
            <person name="Hamelin R.C."/>
            <person name="Lopes-Bezerra L.M."/>
            <person name="Vasconcelos A.T."/>
            <person name="de Hoog S."/>
            <person name="de Camargo Z.P."/>
            <person name="Felipe M.S."/>
        </authorList>
    </citation>
    <scope>NUCLEOTIDE SEQUENCE [LARGE SCALE GENOMIC DNA]</scope>
    <source>
        <strain evidence="4 5">1099-18</strain>
    </source>
</reference>
<evidence type="ECO:0000313" key="4">
    <source>
        <dbReference type="EMBL" id="KJR87327.1"/>
    </source>
</evidence>
<feature type="compositionally biased region" description="Low complexity" evidence="1">
    <location>
        <begin position="119"/>
        <end position="133"/>
    </location>
</feature>
<evidence type="ECO:0000259" key="2">
    <source>
        <dbReference type="Pfam" id="PF17733"/>
    </source>
</evidence>
<feature type="compositionally biased region" description="Low complexity" evidence="1">
    <location>
        <begin position="268"/>
        <end position="279"/>
    </location>
</feature>
<feature type="region of interest" description="Disordered" evidence="1">
    <location>
        <begin position="158"/>
        <end position="195"/>
    </location>
</feature>
<evidence type="ECO:0000259" key="3">
    <source>
        <dbReference type="Pfam" id="PF25871"/>
    </source>
</evidence>
<dbReference type="RefSeq" id="XP_016590003.1">
    <property type="nucleotide sequence ID" value="XM_016728707.1"/>
</dbReference>
<dbReference type="OrthoDB" id="9936937at2759"/>
<accession>A0A0F2MCF9</accession>
<organism evidence="4 5">
    <name type="scientific">Sporothrix schenckii 1099-18</name>
    <dbReference type="NCBI Taxonomy" id="1397361"/>
    <lineage>
        <taxon>Eukaryota</taxon>
        <taxon>Fungi</taxon>
        <taxon>Dikarya</taxon>
        <taxon>Ascomycota</taxon>
        <taxon>Pezizomycotina</taxon>
        <taxon>Sordariomycetes</taxon>
        <taxon>Sordariomycetidae</taxon>
        <taxon>Ophiostomatales</taxon>
        <taxon>Ophiostomataceae</taxon>
        <taxon>Sporothrix</taxon>
    </lineage>
</organism>
<reference evidence="4 5" key="1">
    <citation type="journal article" date="2014" name="BMC Genomics">
        <title>Comparative genomics of the major fungal agents of human and animal Sporotrichosis: Sporothrix schenckii and Sporothrix brasiliensis.</title>
        <authorList>
            <person name="Teixeira M.M."/>
            <person name="de Almeida L.G."/>
            <person name="Kubitschek-Barreira P."/>
            <person name="Alves F.L."/>
            <person name="Kioshima E.S."/>
            <person name="Abadio A.K."/>
            <person name="Fernandes L."/>
            <person name="Derengowski L.S."/>
            <person name="Ferreira K.S."/>
            <person name="Souza R.C."/>
            <person name="Ruiz J.C."/>
            <person name="de Andrade N.C."/>
            <person name="Paes H.C."/>
            <person name="Nicola A.M."/>
            <person name="Albuquerque P."/>
            <person name="Gerber A.L."/>
            <person name="Martins V.P."/>
            <person name="Peconick L.D."/>
            <person name="Neto A.V."/>
            <person name="Chaucanez C.B."/>
            <person name="Silva P.A."/>
            <person name="Cunha O.L."/>
            <person name="de Oliveira F.F."/>
            <person name="dos Santos T.C."/>
            <person name="Barros A.L."/>
            <person name="Soares M.A."/>
            <person name="de Oliveira L.M."/>
            <person name="Marini M.M."/>
            <person name="Villalobos-Duno H."/>
            <person name="Cunha M.M."/>
            <person name="de Hoog S."/>
            <person name="da Silveira J.F."/>
            <person name="Henrissat B."/>
            <person name="Nino-Vega G.A."/>
            <person name="Cisalpino P.S."/>
            <person name="Mora-Montes H.M."/>
            <person name="Almeida S.R."/>
            <person name="Stajich J.E."/>
            <person name="Lopes-Bezerra L.M."/>
            <person name="Vasconcelos A.T."/>
            <person name="Felipe M.S."/>
        </authorList>
    </citation>
    <scope>NUCLEOTIDE SEQUENCE [LARGE SCALE GENOMIC DNA]</scope>
    <source>
        <strain evidence="4 5">1099-18</strain>
    </source>
</reference>
<dbReference type="AlphaFoldDB" id="A0A0F2MCF9"/>
<dbReference type="InterPro" id="IPR058841">
    <property type="entry name" value="HTH_76"/>
</dbReference>
<dbReference type="VEuPathDB" id="FungiDB:SPSK_01805"/>
<dbReference type="PANTHER" id="PTHR36855">
    <property type="entry name" value="CHROMOSOME 10, WHOLE GENOME SHOTGUN SEQUENCE"/>
    <property type="match status" value="1"/>
</dbReference>
<feature type="domain" description="PEX14-like helix-turn-helix" evidence="3">
    <location>
        <begin position="19"/>
        <end position="87"/>
    </location>
</feature>
<feature type="region of interest" description="Disordered" evidence="1">
    <location>
        <begin position="247"/>
        <end position="338"/>
    </location>
</feature>
<feature type="compositionally biased region" description="Polar residues" evidence="1">
    <location>
        <begin position="134"/>
        <end position="146"/>
    </location>
</feature>
<sequence length="338" mass="34921">MASAPAADQTAPAGPATAAEFEAFDSFPWSKHRVFLLGLIETLGGPDALRPNPTHEGSAAFCRTVFFRRQTGRRVDFSRYNGFRADHPEYPSIDRRLLSALYAASASIEGELGLGDLSLGGSSKTSSTSGQESPTSPNPLASPSTNRNRRLAEAVAAGPVINPFDGTPTPPVDAETSNGSGVDIPSWQRSAPRNTLKVDRAAAPTGTGGGGAGAGEAPYSDKFAKVVEAIQTGKELDGIKQIPDTVIRQPGITPMGKLKAPRKPWETAASASPLASGLSFVDGALTPSDGEQGQQEQKLGLGGGQPLVDLEFPEPPPSPPADGEIPTEADGGSSPVTN</sequence>
<dbReference type="Proteomes" id="UP000033710">
    <property type="component" value="Unassembled WGS sequence"/>
</dbReference>